<proteinExistence type="inferred from homology"/>
<comment type="caution">
    <text evidence="8">The sequence shown here is derived from an EMBL/GenBank/DDBJ whole genome shotgun (WGS) entry which is preliminary data.</text>
</comment>
<dbReference type="EMBL" id="JABCKV010000251">
    <property type="protein sequence ID" value="KAG5641774.1"/>
    <property type="molecule type" value="Genomic_DNA"/>
</dbReference>
<evidence type="ECO:0000313" key="9">
    <source>
        <dbReference type="Proteomes" id="UP000775547"/>
    </source>
</evidence>
<comment type="subcellular location">
    <subcellularLocation>
        <location evidence="1">Cytoplasm</location>
    </subcellularLocation>
</comment>
<keyword evidence="4" id="KW-0963">Cytoplasm</keyword>
<protein>
    <recommendedName>
        <fullName evidence="3">protein-L-isoaspartate(D-aspartate) O-methyltransferase</fullName>
        <ecNumber evidence="3">2.1.1.77</ecNumber>
    </recommendedName>
</protein>
<dbReference type="Pfam" id="PF01135">
    <property type="entry name" value="PCMT"/>
    <property type="match status" value="1"/>
</dbReference>
<dbReference type="EC" id="2.1.1.77" evidence="3"/>
<keyword evidence="6" id="KW-0808">Transferase</keyword>
<gene>
    <name evidence="8" type="ORF">DXG03_004269</name>
</gene>
<evidence type="ECO:0000256" key="6">
    <source>
        <dbReference type="ARBA" id="ARBA00022679"/>
    </source>
</evidence>
<accession>A0A9P7KA62</accession>
<dbReference type="InterPro" id="IPR029063">
    <property type="entry name" value="SAM-dependent_MTases_sf"/>
</dbReference>
<dbReference type="Proteomes" id="UP000775547">
    <property type="component" value="Unassembled WGS sequence"/>
</dbReference>
<keyword evidence="5" id="KW-0489">Methyltransferase</keyword>
<dbReference type="GO" id="GO:0032259">
    <property type="term" value="P:methylation"/>
    <property type="evidence" value="ECO:0007669"/>
    <property type="project" value="UniProtKB-KW"/>
</dbReference>
<reference evidence="8" key="1">
    <citation type="submission" date="2020-07" db="EMBL/GenBank/DDBJ databases">
        <authorList>
            <person name="Nieuwenhuis M."/>
            <person name="Van De Peppel L.J.J."/>
        </authorList>
    </citation>
    <scope>NUCLEOTIDE SEQUENCE</scope>
    <source>
        <strain evidence="8">AP01</strain>
        <tissue evidence="8">Mycelium</tissue>
    </source>
</reference>
<organism evidence="8 9">
    <name type="scientific">Asterophora parasitica</name>
    <dbReference type="NCBI Taxonomy" id="117018"/>
    <lineage>
        <taxon>Eukaryota</taxon>
        <taxon>Fungi</taxon>
        <taxon>Dikarya</taxon>
        <taxon>Basidiomycota</taxon>
        <taxon>Agaricomycotina</taxon>
        <taxon>Agaricomycetes</taxon>
        <taxon>Agaricomycetidae</taxon>
        <taxon>Agaricales</taxon>
        <taxon>Tricholomatineae</taxon>
        <taxon>Lyophyllaceae</taxon>
        <taxon>Asterophora</taxon>
    </lineage>
</organism>
<dbReference type="AlphaFoldDB" id="A0A9P7KA62"/>
<evidence type="ECO:0000256" key="2">
    <source>
        <dbReference type="ARBA" id="ARBA00005369"/>
    </source>
</evidence>
<sequence length="60" mass="6797">MAWRCTGKSNEELISNLGDAGIFKSEQVAKAMAAVDRANYVRHTYHAYEDSPQYVHHTQV</sequence>
<dbReference type="PANTHER" id="PTHR11579">
    <property type="entry name" value="PROTEIN-L-ISOASPARTATE O-METHYLTRANSFERASE"/>
    <property type="match status" value="1"/>
</dbReference>
<comment type="similarity">
    <text evidence="2">Belongs to the methyltransferase superfamily. L-isoaspartyl/D-aspartyl protein methyltransferase family.</text>
</comment>
<keyword evidence="7" id="KW-0949">S-adenosyl-L-methionine</keyword>
<name>A0A9P7KA62_9AGAR</name>
<keyword evidence="9" id="KW-1185">Reference proteome</keyword>
<dbReference type="GO" id="GO:0005737">
    <property type="term" value="C:cytoplasm"/>
    <property type="evidence" value="ECO:0007669"/>
    <property type="project" value="UniProtKB-SubCell"/>
</dbReference>
<evidence type="ECO:0000256" key="4">
    <source>
        <dbReference type="ARBA" id="ARBA00022490"/>
    </source>
</evidence>
<dbReference type="OrthoDB" id="73890at2759"/>
<evidence type="ECO:0000256" key="7">
    <source>
        <dbReference type="ARBA" id="ARBA00022691"/>
    </source>
</evidence>
<dbReference type="Gene3D" id="3.40.50.150">
    <property type="entry name" value="Vaccinia Virus protein VP39"/>
    <property type="match status" value="1"/>
</dbReference>
<dbReference type="PANTHER" id="PTHR11579:SF0">
    <property type="entry name" value="PROTEIN-L-ISOASPARTATE(D-ASPARTATE) O-METHYLTRANSFERASE"/>
    <property type="match status" value="1"/>
</dbReference>
<evidence type="ECO:0000256" key="3">
    <source>
        <dbReference type="ARBA" id="ARBA00011890"/>
    </source>
</evidence>
<evidence type="ECO:0000256" key="1">
    <source>
        <dbReference type="ARBA" id="ARBA00004496"/>
    </source>
</evidence>
<evidence type="ECO:0000313" key="8">
    <source>
        <dbReference type="EMBL" id="KAG5641774.1"/>
    </source>
</evidence>
<dbReference type="InterPro" id="IPR000682">
    <property type="entry name" value="PCMT"/>
</dbReference>
<reference evidence="8" key="2">
    <citation type="submission" date="2021-10" db="EMBL/GenBank/DDBJ databases">
        <title>Phylogenomics reveals ancestral predisposition of the termite-cultivated fungus Termitomyces towards a domesticated lifestyle.</title>
        <authorList>
            <person name="Auxier B."/>
            <person name="Grum-Grzhimaylo A."/>
            <person name="Cardenas M.E."/>
            <person name="Lodge J.D."/>
            <person name="Laessoe T."/>
            <person name="Pedersen O."/>
            <person name="Smith M.E."/>
            <person name="Kuyper T.W."/>
            <person name="Franco-Molano E.A."/>
            <person name="Baroni T.J."/>
            <person name="Aanen D.K."/>
        </authorList>
    </citation>
    <scope>NUCLEOTIDE SEQUENCE</scope>
    <source>
        <strain evidence="8">AP01</strain>
        <tissue evidence="8">Mycelium</tissue>
    </source>
</reference>
<dbReference type="GO" id="GO:0004719">
    <property type="term" value="F:protein-L-isoaspartate (D-aspartate) O-methyltransferase activity"/>
    <property type="evidence" value="ECO:0007669"/>
    <property type="project" value="UniProtKB-EC"/>
</dbReference>
<evidence type="ECO:0000256" key="5">
    <source>
        <dbReference type="ARBA" id="ARBA00022603"/>
    </source>
</evidence>